<sequence length="195" mass="22021">MRHKAANRCLFRIPALSGRGKPASFQDTGRFFFRRTHWLSIFHSMSSERYIQLIQDLCATVGLANVDNVLEARTIEVEGFDVRLDCFDSDAEAMYANFHFGTVTAGRTLTVFRLMLEANLLVYAQDQAQLGIDTNTGGVILIIRLPFSLGIDGQGLADLLAHYAEHGRYWRQSIIESSDEMFEGIASGEYFWLRA</sequence>
<dbReference type="CDD" id="cd17020">
    <property type="entry name" value="T3SC_IA_ShcM-like"/>
    <property type="match status" value="1"/>
</dbReference>
<dbReference type="EnsemblBacteria" id="ABA51442">
    <property type="protein sequence ID" value="ABA51442"/>
    <property type="gene ID" value="BURPS1710b_A0433"/>
</dbReference>
<evidence type="ECO:0000313" key="2">
    <source>
        <dbReference type="Proteomes" id="UP000002700"/>
    </source>
</evidence>
<accession>Q3JLG1</accession>
<dbReference type="Proteomes" id="UP000002700">
    <property type="component" value="Chromosome II"/>
</dbReference>
<evidence type="ECO:0000313" key="1">
    <source>
        <dbReference type="EMBL" id="ABA51442.1"/>
    </source>
</evidence>
<protein>
    <submittedName>
        <fullName evidence="1">HpaB</fullName>
    </submittedName>
</protein>
<dbReference type="Gene3D" id="3.30.1460.10">
    <property type="match status" value="1"/>
</dbReference>
<gene>
    <name evidence="1" type="primary">hpaB</name>
    <name evidence="1" type="ordered locus">BURPS1710b_A0433</name>
</gene>
<dbReference type="InterPro" id="IPR010261">
    <property type="entry name" value="Tir_chaperone"/>
</dbReference>
<dbReference type="KEGG" id="bpm:BURPS1710b_A0433"/>
<proteinExistence type="predicted"/>
<dbReference type="SUPFAM" id="SSF69635">
    <property type="entry name" value="Type III secretory system chaperone-like"/>
    <property type="match status" value="1"/>
</dbReference>
<dbReference type="Pfam" id="PF05932">
    <property type="entry name" value="CesT"/>
    <property type="match status" value="1"/>
</dbReference>
<dbReference type="HOGENOM" id="CLU_1674588_0_0_4"/>
<reference evidence="1 2" key="1">
    <citation type="submission" date="2005-09" db="EMBL/GenBank/DDBJ databases">
        <authorList>
            <person name="Woods D.E."/>
            <person name="Nierman W.C."/>
        </authorList>
    </citation>
    <scope>NUCLEOTIDE SEQUENCE [LARGE SCALE GENOMIC DNA]</scope>
    <source>
        <strain evidence="1 2">1710b</strain>
    </source>
</reference>
<dbReference type="EMBL" id="CP000125">
    <property type="protein sequence ID" value="ABA51442.1"/>
    <property type="molecule type" value="Genomic_DNA"/>
</dbReference>
<dbReference type="AlphaFoldDB" id="Q3JLG1"/>
<organism evidence="1 2">
    <name type="scientific">Burkholderia pseudomallei (strain 1710b)</name>
    <dbReference type="NCBI Taxonomy" id="320372"/>
    <lineage>
        <taxon>Bacteria</taxon>
        <taxon>Pseudomonadati</taxon>
        <taxon>Pseudomonadota</taxon>
        <taxon>Betaproteobacteria</taxon>
        <taxon>Burkholderiales</taxon>
        <taxon>Burkholderiaceae</taxon>
        <taxon>Burkholderia</taxon>
        <taxon>pseudomallei group</taxon>
    </lineage>
</organism>
<dbReference type="GO" id="GO:0030254">
    <property type="term" value="P:protein secretion by the type III secretion system"/>
    <property type="evidence" value="ECO:0007669"/>
    <property type="project" value="InterPro"/>
</dbReference>
<name>Q3JLG1_BURP1</name>